<gene>
    <name evidence="11" type="ORF">NTEN_LOCUS23260</name>
</gene>
<feature type="domain" description="Retinoblastoma-associated protein A-box" evidence="10">
    <location>
        <begin position="371"/>
        <end position="559"/>
    </location>
</feature>
<dbReference type="GO" id="GO:0005667">
    <property type="term" value="C:transcription regulator complex"/>
    <property type="evidence" value="ECO:0007669"/>
    <property type="project" value="TreeGrafter"/>
</dbReference>
<dbReference type="SUPFAM" id="SSF47954">
    <property type="entry name" value="Cyclin-like"/>
    <property type="match status" value="2"/>
</dbReference>
<dbReference type="SMART" id="SM01368">
    <property type="entry name" value="RB_A"/>
    <property type="match status" value="1"/>
</dbReference>
<dbReference type="Pfam" id="PF01857">
    <property type="entry name" value="RB_B"/>
    <property type="match status" value="1"/>
</dbReference>
<evidence type="ECO:0000256" key="4">
    <source>
        <dbReference type="ARBA" id="ARBA00023015"/>
    </source>
</evidence>
<dbReference type="SMART" id="SM01367">
    <property type="entry name" value="DUF3452"/>
    <property type="match status" value="1"/>
</dbReference>
<evidence type="ECO:0000313" key="11">
    <source>
        <dbReference type="EMBL" id="CAB0019548.1"/>
    </source>
</evidence>
<dbReference type="Gene3D" id="1.10.472.140">
    <property type="match status" value="1"/>
</dbReference>
<keyword evidence="4" id="KW-0805">Transcription regulation</keyword>
<comment type="subcellular location">
    <subcellularLocation>
        <location evidence="1">Nucleus</location>
    </subcellularLocation>
</comment>
<evidence type="ECO:0000259" key="10">
    <source>
        <dbReference type="SMART" id="SM01368"/>
    </source>
</evidence>
<proteinExistence type="inferred from homology"/>
<dbReference type="GO" id="GO:0005634">
    <property type="term" value="C:nucleus"/>
    <property type="evidence" value="ECO:0007669"/>
    <property type="project" value="UniProtKB-SubCell"/>
</dbReference>
<accession>A0A6H5HPS4</accession>
<dbReference type="GO" id="GO:2000134">
    <property type="term" value="P:negative regulation of G1/S transition of mitotic cell cycle"/>
    <property type="evidence" value="ECO:0007669"/>
    <property type="project" value="TreeGrafter"/>
</dbReference>
<evidence type="ECO:0008006" key="13">
    <source>
        <dbReference type="Google" id="ProtNLM"/>
    </source>
</evidence>
<feature type="domain" description="Retinoblastoma-associated protein N-terminal" evidence="9">
    <location>
        <begin position="53"/>
        <end position="200"/>
    </location>
</feature>
<dbReference type="GO" id="GO:0030154">
    <property type="term" value="P:cell differentiation"/>
    <property type="evidence" value="ECO:0007669"/>
    <property type="project" value="TreeGrafter"/>
</dbReference>
<protein>
    <recommendedName>
        <fullName evidence="13">Retinoblastoma-associated protein A-box domain-containing protein</fullName>
    </recommendedName>
</protein>
<dbReference type="InterPro" id="IPR013763">
    <property type="entry name" value="Cyclin-like_dom"/>
</dbReference>
<dbReference type="PANTHER" id="PTHR13742:SF17">
    <property type="entry name" value="RE32990P-RELATED"/>
    <property type="match status" value="1"/>
</dbReference>
<reference evidence="11 12" key="1">
    <citation type="submission" date="2020-02" db="EMBL/GenBank/DDBJ databases">
        <authorList>
            <person name="Ferguson B K."/>
        </authorList>
    </citation>
    <scope>NUCLEOTIDE SEQUENCE [LARGE SCALE GENOMIC DNA]</scope>
</reference>
<dbReference type="Pfam" id="PF01858">
    <property type="entry name" value="RB_A"/>
    <property type="match status" value="1"/>
</dbReference>
<dbReference type="EMBL" id="CADCXU010033983">
    <property type="protein sequence ID" value="CAB0019548.1"/>
    <property type="molecule type" value="Genomic_DNA"/>
</dbReference>
<dbReference type="InterPro" id="IPR028309">
    <property type="entry name" value="RB_fam"/>
</dbReference>
<keyword evidence="3" id="KW-0678">Repressor</keyword>
<keyword evidence="12" id="KW-1185">Reference proteome</keyword>
<feature type="domain" description="Cyclin-like" evidence="8">
    <location>
        <begin position="696"/>
        <end position="824"/>
    </location>
</feature>
<evidence type="ECO:0000313" key="12">
    <source>
        <dbReference type="Proteomes" id="UP000479000"/>
    </source>
</evidence>
<dbReference type="InterPro" id="IPR002719">
    <property type="entry name" value="RB_B"/>
</dbReference>
<dbReference type="OrthoDB" id="844594at2759"/>
<dbReference type="AlphaFoldDB" id="A0A6H5HPS4"/>
<comment type="similarity">
    <text evidence="2">Belongs to the retinoblastoma protein (RB) family.</text>
</comment>
<dbReference type="InterPro" id="IPR024599">
    <property type="entry name" value="RB_N"/>
</dbReference>
<dbReference type="InterPro" id="IPR036915">
    <property type="entry name" value="Cyclin-like_sf"/>
</dbReference>
<dbReference type="Pfam" id="PF11934">
    <property type="entry name" value="DUF3452"/>
    <property type="match status" value="1"/>
</dbReference>
<dbReference type="Gene3D" id="1.10.472.10">
    <property type="entry name" value="Cyclin-like"/>
    <property type="match status" value="2"/>
</dbReference>
<evidence type="ECO:0000256" key="2">
    <source>
        <dbReference type="ARBA" id="ARBA00009475"/>
    </source>
</evidence>
<keyword evidence="5" id="KW-0804">Transcription</keyword>
<evidence type="ECO:0000259" key="8">
    <source>
        <dbReference type="SMART" id="SM00385"/>
    </source>
</evidence>
<keyword evidence="6" id="KW-0539">Nucleus</keyword>
<evidence type="ECO:0000256" key="6">
    <source>
        <dbReference type="ARBA" id="ARBA00023242"/>
    </source>
</evidence>
<name>A0A6H5HPS4_9HEMI</name>
<organism evidence="11 12">
    <name type="scientific">Nesidiocoris tenuis</name>
    <dbReference type="NCBI Taxonomy" id="355587"/>
    <lineage>
        <taxon>Eukaryota</taxon>
        <taxon>Metazoa</taxon>
        <taxon>Ecdysozoa</taxon>
        <taxon>Arthropoda</taxon>
        <taxon>Hexapoda</taxon>
        <taxon>Insecta</taxon>
        <taxon>Pterygota</taxon>
        <taxon>Neoptera</taxon>
        <taxon>Paraneoptera</taxon>
        <taxon>Hemiptera</taxon>
        <taxon>Heteroptera</taxon>
        <taxon>Panheteroptera</taxon>
        <taxon>Cimicomorpha</taxon>
        <taxon>Miridae</taxon>
        <taxon>Dicyphina</taxon>
        <taxon>Nesidiocoris</taxon>
    </lineage>
</organism>
<keyword evidence="7" id="KW-0131">Cell cycle</keyword>
<dbReference type="GO" id="GO:0000785">
    <property type="term" value="C:chromatin"/>
    <property type="evidence" value="ECO:0007669"/>
    <property type="project" value="TreeGrafter"/>
</dbReference>
<evidence type="ECO:0000259" key="9">
    <source>
        <dbReference type="SMART" id="SM01367"/>
    </source>
</evidence>
<evidence type="ECO:0000256" key="3">
    <source>
        <dbReference type="ARBA" id="ARBA00022491"/>
    </source>
</evidence>
<evidence type="ECO:0000256" key="7">
    <source>
        <dbReference type="ARBA" id="ARBA00023306"/>
    </source>
</evidence>
<dbReference type="SMART" id="SM00385">
    <property type="entry name" value="CYCLIN"/>
    <property type="match status" value="1"/>
</dbReference>
<dbReference type="PANTHER" id="PTHR13742">
    <property type="entry name" value="RETINOBLASTOMA-ASSOCIATED PROTEIN RB -RELATED"/>
    <property type="match status" value="1"/>
</dbReference>
<sequence length="1009" mass="114236">MKNLNEICRAFNLDKSSAADAWKHLVQLSDSYVLEGDPLQWLGCTLYFACKSSFTPAPKTTIVAQTNLVSLTGLLRHIDLSLIDFFVKMQKCSSLLSLPDDFREHMDKLEKNFNVSMVLFRKFQPIFIDIFNTENSDAPKSGGGASKSKKSKPQPLNYWRIMDFTWTLFICVKANINNITDDLVNSYHLLLACIDYVHANVSVAGRKELLRGNYSSVPTKTKYADLSELPCIIDYLCSTHDGIAVDVKSVKEYCLRKYLKKLFDIKILRGNSLLLTDVLDASLFDMNLKALEKVYEEYTLGVGGVDERVFLGYSSNTSCNIGNFDAYNRSNVLEIKLQLEARRKQNGQQGKTGTLLTPLSGKRYLKHQDSLPARSSHGASIHATLMTRDTGPTKAVIDIIQMCSKPPIVLQTIESLTQKLHSGLLEGADTDDKNIMKEIRSVTDLSSKLFFKFLDSLLPEEVKKPTFDPNTMMNNEDLIKALFSCAAEVVLYTSKLSKPFPWVINTLAIPSYYCYKVIEVIVTYEDILTRELVKHLNAIEESILESYAWSKESPLWKALAESTSPIPTCEDVVQEGAVEVTEVTRNGATSGDKLAELASRSSVLMNSPGAPLVDKFMSPVKSKRPLSAETADQPPEKKTAVAKDGAQVAVIAEPNDQASNDTRPDAQRAIARGIKKPKRTGSINLFFRKFYYLAVVRMLDMCNQLELSDIELRRKIWTCFESSIVNHVGLMWNRHLDQLLMCSIYVVCKIVDRDPSFKEMMKCYRNQPQAQSQVYRQVLISPDKSFDEIKAELNKKPADVNEERGDIIRFYNEVFIRKVKELTRKFRPSSDQSDRIVLSPILVGKSTPNSGPRRVSEKHPLFLRALLPRSPINGTQLQYHFSRSPAKDLHAINNMLFDNSFVQLHQRLRNFDVFGVPDYNRSRIRPDLLGVVSSGPCRAEEHFRFHSLRFGRDRIFITMDPSFCTYAAHCKLKRNQFKPHSFAFSFLQGDFIFFECISTVLCGVPRSIG</sequence>
<evidence type="ECO:0000256" key="5">
    <source>
        <dbReference type="ARBA" id="ARBA00023163"/>
    </source>
</evidence>
<dbReference type="GO" id="GO:0000977">
    <property type="term" value="F:RNA polymerase II transcription regulatory region sequence-specific DNA binding"/>
    <property type="evidence" value="ECO:0007669"/>
    <property type="project" value="TreeGrafter"/>
</dbReference>
<dbReference type="InterPro" id="IPR002720">
    <property type="entry name" value="RB_A"/>
</dbReference>
<dbReference type="Proteomes" id="UP000479000">
    <property type="component" value="Unassembled WGS sequence"/>
</dbReference>
<evidence type="ECO:0000256" key="1">
    <source>
        <dbReference type="ARBA" id="ARBA00004123"/>
    </source>
</evidence>
<dbReference type="GO" id="GO:0006357">
    <property type="term" value="P:regulation of transcription by RNA polymerase II"/>
    <property type="evidence" value="ECO:0007669"/>
    <property type="project" value="InterPro"/>
</dbReference>